<accession>A0AA88S970</accession>
<dbReference type="EMBL" id="JAUPFM010000016">
    <property type="protein sequence ID" value="KAK2826375.1"/>
    <property type="molecule type" value="Genomic_DNA"/>
</dbReference>
<comment type="caution">
    <text evidence="2">The sequence shown here is derived from an EMBL/GenBank/DDBJ whole genome shotgun (WGS) entry which is preliminary data.</text>
</comment>
<organism evidence="2 3">
    <name type="scientific">Channa striata</name>
    <name type="common">Snakehead murrel</name>
    <name type="synonym">Ophicephalus striatus</name>
    <dbReference type="NCBI Taxonomy" id="64152"/>
    <lineage>
        <taxon>Eukaryota</taxon>
        <taxon>Metazoa</taxon>
        <taxon>Chordata</taxon>
        <taxon>Craniata</taxon>
        <taxon>Vertebrata</taxon>
        <taxon>Euteleostomi</taxon>
        <taxon>Actinopterygii</taxon>
        <taxon>Neopterygii</taxon>
        <taxon>Teleostei</taxon>
        <taxon>Neoteleostei</taxon>
        <taxon>Acanthomorphata</taxon>
        <taxon>Anabantaria</taxon>
        <taxon>Anabantiformes</taxon>
        <taxon>Channoidei</taxon>
        <taxon>Channidae</taxon>
        <taxon>Channa</taxon>
    </lineage>
</organism>
<reference evidence="2" key="1">
    <citation type="submission" date="2023-07" db="EMBL/GenBank/DDBJ databases">
        <title>Chromosome-level Genome Assembly of Striped Snakehead (Channa striata).</title>
        <authorList>
            <person name="Liu H."/>
        </authorList>
    </citation>
    <scope>NUCLEOTIDE SEQUENCE</scope>
    <source>
        <strain evidence="2">Gz</strain>
        <tissue evidence="2">Muscle</tissue>
    </source>
</reference>
<gene>
    <name evidence="2" type="ORF">Q5P01_020589</name>
</gene>
<evidence type="ECO:0000313" key="2">
    <source>
        <dbReference type="EMBL" id="KAK2826375.1"/>
    </source>
</evidence>
<dbReference type="AlphaFoldDB" id="A0AA88S970"/>
<protein>
    <submittedName>
        <fullName evidence="2">Uncharacterized protein</fullName>
    </submittedName>
</protein>
<evidence type="ECO:0000313" key="3">
    <source>
        <dbReference type="Proteomes" id="UP001187415"/>
    </source>
</evidence>
<feature type="region of interest" description="Disordered" evidence="1">
    <location>
        <begin position="59"/>
        <end position="78"/>
    </location>
</feature>
<name>A0AA88S970_CHASR</name>
<dbReference type="Proteomes" id="UP001187415">
    <property type="component" value="Unassembled WGS sequence"/>
</dbReference>
<evidence type="ECO:0000256" key="1">
    <source>
        <dbReference type="SAM" id="MobiDB-lite"/>
    </source>
</evidence>
<proteinExistence type="predicted"/>
<sequence>MEVKAEKAVCLATVSLRVRKLVFDGETPKAGVQLACWGGGGKRLFFCPAIKPLVWRKAATERESGDSRGQREGERVERSLDADDSFIVGREKQFMLIPHKRFYSSCFEPADLSGGKCVFVENTSHFFGLLAGLVWL</sequence>
<keyword evidence="3" id="KW-1185">Reference proteome</keyword>